<feature type="repeat" description="ANK" evidence="1">
    <location>
        <begin position="599"/>
        <end position="631"/>
    </location>
</feature>
<keyword evidence="2" id="KW-0175">Coiled coil</keyword>
<evidence type="ECO:0000256" key="2">
    <source>
        <dbReference type="SAM" id="Coils"/>
    </source>
</evidence>
<dbReference type="InterPro" id="IPR022105">
    <property type="entry name" value="DUF3645"/>
</dbReference>
<dbReference type="SMART" id="SM00248">
    <property type="entry name" value="ANK"/>
    <property type="match status" value="5"/>
</dbReference>
<dbReference type="InterPro" id="IPR002110">
    <property type="entry name" value="Ankyrin_rpt"/>
</dbReference>
<dbReference type="RefSeq" id="WP_041018521.1">
    <property type="nucleotide sequence ID" value="NZ_CCEJ010000011.1"/>
</dbReference>
<reference evidence="5" key="1">
    <citation type="submission" date="2013-12" db="EMBL/GenBank/DDBJ databases">
        <authorList>
            <person name="Linke B."/>
        </authorList>
    </citation>
    <scope>NUCLEOTIDE SEQUENCE [LARGE SCALE GENOMIC DNA]</scope>
    <source>
        <strain evidence="5">CRIB-18</strain>
    </source>
</reference>
<proteinExistence type="predicted"/>
<dbReference type="PANTHER" id="PTHR24121">
    <property type="entry name" value="NO MECHANORECEPTOR POTENTIAL C, ISOFORM D-RELATED"/>
    <property type="match status" value="1"/>
</dbReference>
<evidence type="ECO:0000259" key="4">
    <source>
        <dbReference type="Pfam" id="PF12359"/>
    </source>
</evidence>
<dbReference type="OrthoDB" id="407974at2"/>
<evidence type="ECO:0000313" key="6">
    <source>
        <dbReference type="Proteomes" id="UP000031552"/>
    </source>
</evidence>
<feature type="repeat" description="ANK" evidence="1">
    <location>
        <begin position="565"/>
        <end position="593"/>
    </location>
</feature>
<keyword evidence="6" id="KW-1185">Reference proteome</keyword>
<evidence type="ECO:0000313" key="5">
    <source>
        <dbReference type="EMBL" id="CDR34964.1"/>
    </source>
</evidence>
<dbReference type="Gene3D" id="1.25.40.20">
    <property type="entry name" value="Ankyrin repeat-containing domain"/>
    <property type="match status" value="1"/>
</dbReference>
<dbReference type="InterPro" id="IPR036770">
    <property type="entry name" value="Ankyrin_rpt-contain_sf"/>
</dbReference>
<organism evidence="5 6">
    <name type="scientific">Candidatus Criblamydia sequanensis CRIB-18</name>
    <dbReference type="NCBI Taxonomy" id="1437425"/>
    <lineage>
        <taxon>Bacteria</taxon>
        <taxon>Pseudomonadati</taxon>
        <taxon>Chlamydiota</taxon>
        <taxon>Chlamydiia</taxon>
        <taxon>Parachlamydiales</taxon>
        <taxon>Candidatus Criblamydiaceae</taxon>
        <taxon>Candidatus Criblamydia</taxon>
    </lineage>
</organism>
<dbReference type="Pfam" id="PF12796">
    <property type="entry name" value="Ank_2"/>
    <property type="match status" value="1"/>
</dbReference>
<dbReference type="Pfam" id="PF12359">
    <property type="entry name" value="DUF3645"/>
    <property type="match status" value="1"/>
</dbReference>
<dbReference type="InterPro" id="IPR027417">
    <property type="entry name" value="P-loop_NTPase"/>
</dbReference>
<dbReference type="STRING" id="1437425.CSEC_2158"/>
<dbReference type="InterPro" id="IPR022099">
    <property type="entry name" value="DUF3638"/>
</dbReference>
<protein>
    <submittedName>
        <fullName evidence="5">Uncharacterized protein</fullName>
    </submittedName>
</protein>
<dbReference type="SUPFAM" id="SSF52540">
    <property type="entry name" value="P-loop containing nucleoside triphosphate hydrolases"/>
    <property type="match status" value="1"/>
</dbReference>
<dbReference type="EMBL" id="CCEJ010000011">
    <property type="protein sequence ID" value="CDR34964.1"/>
    <property type="molecule type" value="Genomic_DNA"/>
</dbReference>
<dbReference type="PROSITE" id="PS50088">
    <property type="entry name" value="ANK_REPEAT"/>
    <property type="match status" value="2"/>
</dbReference>
<comment type="caution">
    <text evidence="5">The sequence shown here is derived from an EMBL/GenBank/DDBJ whole genome shotgun (WGS) entry which is preliminary data.</text>
</comment>
<sequence>MVFLPKDLPAPLQKKLSVLSETEVVQRLKESNEDLELFLSAASVDKAWANDRKAFVLHKKLIQVIPFSNSRTALKILEICESSDFFFDRFKEIAGSSKELMKSCLKSALKNPKWLQEHAKIRNQLVEVCFNHQFNRGKISSALNKLVQSQDFFLEGSADKLIEEAIRNKDDNLAAFLIEKKAFVQPAVKEELFSLLIQSGKAELVESVKILLKLILLRSIEDRPRDIMKELLFHYDYLIRFDKKEIEKQKKSLLIVKLCAAAGFKQEESKPSQTTSFLRKDSLQIERERVLEPVKKKAEDLSIGYEAFHALPEEEVLKKISSSKELIKLVEWLKYTPLAKTWLEEHPRVLNIIKNELSNAKLIDQKKEFFSVLHTLKILENKDYQILLKEAIENNDESFAFYLISELDPFVLKGGFQGRSFIEIAVDHFGFYSIALKLIEKGVSILPLLNQQGILFQTLGNALGTLKKSEDAIKFLNELVKNKRVFQGLDSSDRLKIFNLLLSDESNLGEELAIKFVLVDKSFITLRDENGNTLLHKALMERNYKLAEVLLTLADEHLLKSPNKEGITPLYLALEKERTEFIYFLLDSGVSLSDPVDKDGNTALHLAYIRDEYFVIQSLLNYGAHPFIKNYKGERAIDLSKETDDRPPPLIDNEESLEDLTTTINLANLFADHFFQNMKDEEGRNLEGNVFFLSIRYFRTLLKTSLQDSENLTVKSYKNKLKELENRLKKLEAFAKTLADIPLIKTEYDKKRAFTLLEDRIRHQVKRLKEGEALLIPSGWVNHAMLLEVKKEKEGYALTIFNTGDGTPFHERFVTHSKTYINPVQIYEKVPLERIIETGFLKTLLEIKTETKEASYGASDLYMAAFKRFEPFKKEVPKSEKLFLTGQRAGSCTMRVQNAYVKNYFKNEPNGALILYEMKKNALKEVLKKIKASPEVPKNDSFVTIVKGALEDFSRTTLSHFLTGVGEEEDFFNHVYLSDFKDILRELNIDTKLKRFENLKNSELQLIEKRLFAHAKARKKGKRKIKDPLGNKTAIESLFLIHEIFDLMPALKDSSSHPDFSLPQGLLSNKTVLKESVSRLLSGLEKPGRISGEKEEPAAQISPYFEWGKESNLKDILKNLQNQTDFIDSYAKFETTRTKEKKVLDLSSKVLSEMSLPPIDRVALKDLSLIEVKNALENLDRLTKIIMENINHDPIAYPDRIIALYAAIAWIHALSEVYDHETTPDIFPLRDFAIDTTLLTDLEQNFHNVIYDPELKSRLNGLINYFNQVNSSKSTSMTLFAYPKWPGKEGSIQLPLPAFGEHQYLQEIVRDLEKKESGVLKLIDKRYEKLDYSIRKKITLSDFRIASLLVSKSQLPLTFSMAMTVFNMAYFLCHATSSDIEDKGSLPQGPILKITEKSSDLKGERDFVLDYNFAIRRTLRDNILRKHLSSNKIKGMGSYAKTHGPLAEHYSEGSLPTQTIDALSPVTSENQYTLQSPTTLRGILAVSLSHPLKFYHLIDWLKNSSKELFEKEKRVFLSLILFKGNDLANALKEDPSLGDKLLKALSVSLDEISFSLISLKESVNEKTKGELSSLSEAKLFLTHQKIRFLKFLQNEGILSQEEAQNLVTNERSQILDLLKFGESFKIEAIKNFSRDCFLASFLYFPPKEKSEYYLLLDQFLSQEEDQNTVLDPSIHHDAIKGFLRASDGLSLLFEEPENENGSFIRHFLKQKFDIIVSQGTKFLIRYPIVEFSAFNSEFKLDLMTGSLRQDGLLLQDLSDIESHSLYIELFKDEKLKPGKVIKGNDEILFEGWRGKNKIIFTLGQISKKKQRLKIEQEFEGELFKYIPNKKIPKFPDWFPLEKLPVTENYTFWASNTSERVLIVDKTTKEIKEVDSFGAIKIEGELYDWLEASKIPSAKSLFQLDDVPYVAVLKKEEGIHEFDLRIKYNRLIDEKGIKLEFRRNTHNQWVFLQDPNFHIAETQKIRGISPTFKNFLVLENDKKERKVLISLKTYKDRHETEQNTEGKSSFETALIDLTKEGKLNPKKTKDIVIAAYYYTLDGNLEAALRLLKGLRGHRRFSGEELKYLGWIIFSGLETGNMIPEAIALRNFTIWLVQENLFRHPKQEKIKVDAVSISDFYEAPELFEAFFENLIFWGEKDKFSALATTSYTDYLDIRKKVDNRFRLDSSRSENREALLKWHEESAFLSHLVSHPQIILRFNHIMSETKIYQRQKIAPKSIGREIKANIKAFGSTSSPFGKANLESTQKAIDCLRKISSRTRPQHELRDNFLNFLKVAEEGTAKEKQELLFFLQDGRFEPDAINKAIRVLLESVILKKENYKQMLQLVNRIASNREARESLERLNELLKEEEDLEIPDLPPLDSIKLKDLPEKPIQSPLSFELKEGSRDYFLKKASLGSQILISGNKKRTHKPFPEYKPKDSYSYERYQKLKRDYEEGCRLNDESLIYYLNEDQELGSLLKDLKEGHKEEEIKIGDLLLKACQLWLKTDYQEDFSRGVAFNLELLGRKKSPPTFQEMVSIFLQKNKQGYTRFNPNLTEEEVQTLHNLIGEIVVRSVDHSEIGKRIGHLKNLKKMKEKGDETFQFDTLQKLGSSYAENLSVDPSLDPELVVFEWAMNMRIRKDQVDAIKQFMDNSEGKPKNIFLQKIMGAGKTLVLGTLLALKKADGYHLSVLVPTSSLYDPSVDDMRIRSSKVSGQRTQSLSFRRGPEHFNKNFLIYFYNVLITAIVEQDSVILSPETLQSLENQYLDARESLSLLYRKLKRESSKGSISGEIQTLGEIETLEASAHILKKILNLFAERAIFTLDEPDQTLESKKELNFPLGDKVSLPKKGLYFVKELYLQAALDKEISELGLDLKANNQSEVQEPSLQQIVKIMTKKVLQRFALNEESAESLGLKPEIIRSIKELDLSDFPDSCLHSFKRSLSHNVLEGLEKAVVKLGKDASFESVRGFLNDKENKEVEEEDFYEKYLQYSELLELKRIYQYWSLEDKDSPEVKKANALFINELHQRNAEAAESVILVKQELQEWLKSSFEKSCDLHYGFSEADKTKRIAIPYSANNTPSENSEFADPWEMANRTLQLYIYKGLNFDETVSLVEKLKVKVKLERTESGGGDPDETPTAILFFKATGHRLLAVSKGDIELIEEIQKKLKMGNEQALDLMLSFVIENVIGKAHFYTEQINSNAQNLASIPFCIQGYTGTMENADTFPERVEPHFDFGTNGRILDVLLNRNNVVHTLKQASPLEHLKELLGYETLSSPKSLKVHALVDLGPIYKGVDSVSTAKEILRFFTHHPVMEMRKIKGVLTWDDKTKLLTFIKQGHEENPIVLPSSDSETIQAVTGLTKEEIFVFYPHHKLTGADVELPDDAVFLTTFSEKTPLRDFLQGNMRARKLFHNQKVEAIVLNTVADLILKTFEDEGQISLDHLVLFSEMNESERQSHDYLQSVLQKLNNEVRKYALVTLFKQKDSSQENEEYEKARALFIRASYFNLFETYAIPPENLPKADYINGVIDSYLRPYLGMTIEEALAKKGDEFHPRLQELIKNLSVIRDKALAKLPETIPGKANELSGKEIVAERLEEVESLKEQNLESQYQIELEGIEDASKKPKAAIEIPWKESAILAFEKHGLVPVAFQKQEKGQIPAIFRLSDVLRAKSPISQFSHCFSDNLLATQNFLSVIEGEINIFDSNQKKIYEVLVTKDKDEQWQVLLLSIAEAESFKKNLPDLNRPAWLLSAEGELIQASKNSPFDPDSEIQKLLVEVLFLKGSNKTLSQRNWRPYVASWLENEAKIKKFLYENVLLAESEEAESTYFGSFFNKMLVEASKKDREDLEVDFFSTLGVLAANNKTQKALILLRGLKSLTPLPIESFPILLSSLALILVNSEEIKFKKAARTYIFEVLSELLKRGEEEDLGWLPDALNSLNGVHDLEFSKKMVEVSEWLVKIGKIKEAESLILSRITNFKSILKGDLLREESFKEKILELRYLQLKMISLIENEENALLIKKTFMGSLHHLEESADLKGFFKELAQDKKLHPALDLIAMETFGKIENKISQAIDTSFGKMTWASKTLNEFEIIALLDETFFQYKESLPLHYALGLKLLEKVERFTQEYDYLRQPYISKKAIPIAETLVKSGQMEAVELGKKIARQFIANSPDFEKLNSESKITLDEILSLS</sequence>
<keyword evidence="1" id="KW-0040">ANK repeat</keyword>
<reference evidence="5" key="2">
    <citation type="submission" date="2014-09" db="EMBL/GenBank/DDBJ databases">
        <title>Criblamydia sequanensis harbors a mega-plasmid encoding arsenite resistance.</title>
        <authorList>
            <person name="Bertelli C."/>
            <person name="Goesmann A."/>
            <person name="Greub G."/>
        </authorList>
    </citation>
    <scope>NUCLEOTIDE SEQUENCE [LARGE SCALE GENOMIC DNA]</scope>
    <source>
        <strain evidence="5">CRIB-18</strain>
    </source>
</reference>
<accession>A0A090E2V3</accession>
<dbReference type="eggNOG" id="COG1196">
    <property type="taxonomic scope" value="Bacteria"/>
</dbReference>
<evidence type="ECO:0000259" key="3">
    <source>
        <dbReference type="Pfam" id="PF12340"/>
    </source>
</evidence>
<dbReference type="SUPFAM" id="SSF48403">
    <property type="entry name" value="Ankyrin repeat"/>
    <property type="match status" value="1"/>
</dbReference>
<dbReference type="PROSITE" id="PS50297">
    <property type="entry name" value="ANK_REP_REGION"/>
    <property type="match status" value="2"/>
</dbReference>
<gene>
    <name evidence="5" type="ORF">CSEC_2158</name>
</gene>
<feature type="domain" description="DUF3638" evidence="3">
    <location>
        <begin position="2598"/>
        <end position="2825"/>
    </location>
</feature>
<evidence type="ECO:0000256" key="1">
    <source>
        <dbReference type="PROSITE-ProRule" id="PRU00023"/>
    </source>
</evidence>
<dbReference type="PANTHER" id="PTHR24121:SF21">
    <property type="entry name" value="ANKYRIN REPEAT FAMILY PROTEIN"/>
    <property type="match status" value="1"/>
</dbReference>
<name>A0A090E2V3_9BACT</name>
<feature type="domain" description="DUF3645" evidence="4">
    <location>
        <begin position="3046"/>
        <end position="3067"/>
    </location>
</feature>
<dbReference type="Proteomes" id="UP000031552">
    <property type="component" value="Unassembled WGS sequence"/>
</dbReference>
<feature type="coiled-coil region" evidence="2">
    <location>
        <begin position="707"/>
        <end position="741"/>
    </location>
</feature>
<dbReference type="Pfam" id="PF12340">
    <property type="entry name" value="DUF3638"/>
    <property type="match status" value="1"/>
</dbReference>